<dbReference type="AlphaFoldDB" id="A0A4Q7M717"/>
<keyword evidence="12 16" id="KW-0131">Cell cycle</keyword>
<feature type="transmembrane region" description="Helical" evidence="16">
    <location>
        <begin position="339"/>
        <end position="364"/>
    </location>
</feature>
<feature type="transmembrane region" description="Helical" evidence="16">
    <location>
        <begin position="213"/>
        <end position="231"/>
    </location>
</feature>
<evidence type="ECO:0000256" key="5">
    <source>
        <dbReference type="ARBA" id="ARBA00022676"/>
    </source>
</evidence>
<dbReference type="GO" id="GO:0009252">
    <property type="term" value="P:peptidoglycan biosynthetic process"/>
    <property type="evidence" value="ECO:0007669"/>
    <property type="project" value="UniProtKB-UniRule"/>
</dbReference>
<dbReference type="GO" id="GO:0071555">
    <property type="term" value="P:cell wall organization"/>
    <property type="evidence" value="ECO:0007669"/>
    <property type="project" value="UniProtKB-KW"/>
</dbReference>
<dbReference type="HAMAP" id="MF_00913">
    <property type="entry name" value="PGT_FtsW_proteobact"/>
    <property type="match status" value="1"/>
</dbReference>
<keyword evidence="13 16" id="KW-0961">Cell wall biogenesis/degradation</keyword>
<dbReference type="InterPro" id="IPR013437">
    <property type="entry name" value="FtsW"/>
</dbReference>
<evidence type="ECO:0000256" key="12">
    <source>
        <dbReference type="ARBA" id="ARBA00023306"/>
    </source>
</evidence>
<comment type="catalytic activity">
    <reaction evidence="15 16">
        <text>[GlcNAc-(1-&gt;4)-Mur2Ac(oyl-L-Ala-gamma-D-Glu-L-Lys-D-Ala-D-Ala)](n)-di-trans,octa-cis-undecaprenyl diphosphate + beta-D-GlcNAc-(1-&gt;4)-Mur2Ac(oyl-L-Ala-gamma-D-Glu-L-Lys-D-Ala-D-Ala)-di-trans,octa-cis-undecaprenyl diphosphate = [GlcNAc-(1-&gt;4)-Mur2Ac(oyl-L-Ala-gamma-D-Glu-L-Lys-D-Ala-D-Ala)](n+1)-di-trans,octa-cis-undecaprenyl diphosphate + di-trans,octa-cis-undecaprenyl diphosphate + H(+)</text>
        <dbReference type="Rhea" id="RHEA:23708"/>
        <dbReference type="Rhea" id="RHEA-COMP:9602"/>
        <dbReference type="Rhea" id="RHEA-COMP:9603"/>
        <dbReference type="ChEBI" id="CHEBI:15378"/>
        <dbReference type="ChEBI" id="CHEBI:58405"/>
        <dbReference type="ChEBI" id="CHEBI:60033"/>
        <dbReference type="ChEBI" id="CHEBI:78435"/>
        <dbReference type="EC" id="2.4.99.28"/>
    </reaction>
</comment>
<keyword evidence="3 16" id="KW-1003">Cell membrane</keyword>
<keyword evidence="8 16" id="KW-0133">Cell shape</keyword>
<gene>
    <name evidence="16" type="primary">ftsW</name>
    <name evidence="17" type="ORF">EV685_0017</name>
</gene>
<dbReference type="EMBL" id="SGWV01000001">
    <property type="protein sequence ID" value="RZS63301.1"/>
    <property type="molecule type" value="Genomic_DNA"/>
</dbReference>
<dbReference type="PROSITE" id="PS00428">
    <property type="entry name" value="FTSW_RODA_SPOVE"/>
    <property type="match status" value="1"/>
</dbReference>
<name>A0A4Q7M717_9BURK</name>
<feature type="transmembrane region" description="Helical" evidence="16">
    <location>
        <begin position="376"/>
        <end position="399"/>
    </location>
</feature>
<evidence type="ECO:0000256" key="2">
    <source>
        <dbReference type="ARBA" id="ARBA00004752"/>
    </source>
</evidence>
<evidence type="ECO:0000256" key="14">
    <source>
        <dbReference type="ARBA" id="ARBA00038053"/>
    </source>
</evidence>
<keyword evidence="5 16" id="KW-0328">Glycosyltransferase</keyword>
<feature type="transmembrane region" description="Helical" evidence="16">
    <location>
        <begin position="419"/>
        <end position="438"/>
    </location>
</feature>
<dbReference type="GO" id="GO:0015648">
    <property type="term" value="F:lipid-linked peptidoglycan transporter activity"/>
    <property type="evidence" value="ECO:0007669"/>
    <property type="project" value="TreeGrafter"/>
</dbReference>
<feature type="transmembrane region" description="Helical" evidence="16">
    <location>
        <begin position="123"/>
        <end position="141"/>
    </location>
</feature>
<comment type="function">
    <text evidence="16">Peptidoglycan polymerase that is essential for cell division.</text>
</comment>
<evidence type="ECO:0000256" key="8">
    <source>
        <dbReference type="ARBA" id="ARBA00022960"/>
    </source>
</evidence>
<dbReference type="GO" id="GO:0005886">
    <property type="term" value="C:plasma membrane"/>
    <property type="evidence" value="ECO:0007669"/>
    <property type="project" value="UniProtKB-SubCell"/>
</dbReference>
<reference evidence="17 18" key="1">
    <citation type="submission" date="2019-02" db="EMBL/GenBank/DDBJ databases">
        <title>Genomic Encyclopedia of Type Strains, Phase IV (KMG-IV): sequencing the most valuable type-strain genomes for metagenomic binning, comparative biology and taxonomic classification.</title>
        <authorList>
            <person name="Goeker M."/>
        </authorList>
    </citation>
    <scope>NUCLEOTIDE SEQUENCE [LARGE SCALE GENOMIC DNA]</scope>
    <source>
        <strain evidence="17 18">DSM 10617</strain>
    </source>
</reference>
<comment type="caution">
    <text evidence="17">The sequence shown here is derived from an EMBL/GenBank/DDBJ whole genome shotgun (WGS) entry which is preliminary data.</text>
</comment>
<keyword evidence="16" id="KW-0997">Cell inner membrane</keyword>
<proteinExistence type="inferred from homology"/>
<dbReference type="UniPathway" id="UPA00219"/>
<feature type="transmembrane region" description="Helical" evidence="16">
    <location>
        <begin position="237"/>
        <end position="254"/>
    </location>
</feature>
<evidence type="ECO:0000256" key="11">
    <source>
        <dbReference type="ARBA" id="ARBA00023136"/>
    </source>
</evidence>
<dbReference type="PANTHER" id="PTHR30474">
    <property type="entry name" value="CELL CYCLE PROTEIN"/>
    <property type="match status" value="1"/>
</dbReference>
<keyword evidence="11 16" id="KW-0472">Membrane</keyword>
<accession>A0A4Q7M717</accession>
<dbReference type="InterPro" id="IPR018365">
    <property type="entry name" value="Cell_cycle_FtsW-rel_CS"/>
</dbReference>
<evidence type="ECO:0000256" key="4">
    <source>
        <dbReference type="ARBA" id="ARBA00022618"/>
    </source>
</evidence>
<keyword evidence="9 16" id="KW-0573">Peptidoglycan synthesis</keyword>
<evidence type="ECO:0000256" key="10">
    <source>
        <dbReference type="ARBA" id="ARBA00022989"/>
    </source>
</evidence>
<dbReference type="GO" id="GO:0043093">
    <property type="term" value="P:FtsZ-dependent cytokinesis"/>
    <property type="evidence" value="ECO:0007669"/>
    <property type="project" value="UniProtKB-UniRule"/>
</dbReference>
<comment type="similarity">
    <text evidence="14 16">Belongs to the SEDS family. FtsW subfamily.</text>
</comment>
<comment type="pathway">
    <text evidence="2 16">Cell wall biogenesis; peptidoglycan biosynthesis.</text>
</comment>
<evidence type="ECO:0000256" key="9">
    <source>
        <dbReference type="ARBA" id="ARBA00022984"/>
    </source>
</evidence>
<keyword evidence="4 16" id="KW-0132">Cell division</keyword>
<comment type="subcellular location">
    <subcellularLocation>
        <location evidence="16">Cell inner membrane</location>
        <topology evidence="16">Multi-pass membrane protein</topology>
    </subcellularLocation>
    <subcellularLocation>
        <location evidence="1">Cell membrane</location>
        <topology evidence="1">Multi-pass membrane protein</topology>
    </subcellularLocation>
    <text evidence="16">Localizes to the division septum.</text>
</comment>
<evidence type="ECO:0000256" key="1">
    <source>
        <dbReference type="ARBA" id="ARBA00004651"/>
    </source>
</evidence>
<dbReference type="Proteomes" id="UP000293433">
    <property type="component" value="Unassembled WGS sequence"/>
</dbReference>
<keyword evidence="18" id="KW-1185">Reference proteome</keyword>
<organism evidence="17 18">
    <name type="scientific">Sphaerotilus mobilis</name>
    <dbReference type="NCBI Taxonomy" id="47994"/>
    <lineage>
        <taxon>Bacteria</taxon>
        <taxon>Pseudomonadati</taxon>
        <taxon>Pseudomonadota</taxon>
        <taxon>Betaproteobacteria</taxon>
        <taxon>Burkholderiales</taxon>
        <taxon>Sphaerotilaceae</taxon>
        <taxon>Sphaerotilus</taxon>
    </lineage>
</organism>
<evidence type="ECO:0000256" key="3">
    <source>
        <dbReference type="ARBA" id="ARBA00022475"/>
    </source>
</evidence>
<dbReference type="GO" id="GO:0008955">
    <property type="term" value="F:peptidoglycan glycosyltransferase activity"/>
    <property type="evidence" value="ECO:0007669"/>
    <property type="project" value="UniProtKB-UniRule"/>
</dbReference>
<keyword evidence="6 16" id="KW-0808">Transferase</keyword>
<protein>
    <recommendedName>
        <fullName evidence="16">Probable peptidoglycan glycosyltransferase FtsW</fullName>
        <shortName evidence="16">PGT</shortName>
        <ecNumber evidence="16">2.4.99.28</ecNumber>
    </recommendedName>
    <alternativeName>
        <fullName evidence="16">Cell division protein FtsW</fullName>
    </alternativeName>
    <alternativeName>
        <fullName evidence="16">Cell wall polymerase</fullName>
    </alternativeName>
    <alternativeName>
        <fullName evidence="16">Peptidoglycan polymerase</fullName>
        <shortName evidence="16">PG polymerase</shortName>
    </alternativeName>
</protein>
<keyword evidence="10 16" id="KW-1133">Transmembrane helix</keyword>
<dbReference type="RefSeq" id="WP_242615339.1">
    <property type="nucleotide sequence ID" value="NZ_SGWV01000001.1"/>
</dbReference>
<dbReference type="NCBIfam" id="TIGR02614">
    <property type="entry name" value="ftsW"/>
    <property type="match status" value="1"/>
</dbReference>
<feature type="transmembrane region" description="Helical" evidence="16">
    <location>
        <begin position="261"/>
        <end position="278"/>
    </location>
</feature>
<dbReference type="EC" id="2.4.99.28" evidence="16"/>
<evidence type="ECO:0000256" key="13">
    <source>
        <dbReference type="ARBA" id="ARBA00023316"/>
    </source>
</evidence>
<evidence type="ECO:0000256" key="16">
    <source>
        <dbReference type="HAMAP-Rule" id="MF_00913"/>
    </source>
</evidence>
<evidence type="ECO:0000256" key="6">
    <source>
        <dbReference type="ARBA" id="ARBA00022679"/>
    </source>
</evidence>
<feature type="transmembrane region" description="Helical" evidence="16">
    <location>
        <begin position="34"/>
        <end position="53"/>
    </location>
</feature>
<evidence type="ECO:0000256" key="15">
    <source>
        <dbReference type="ARBA" id="ARBA00049902"/>
    </source>
</evidence>
<feature type="transmembrane region" description="Helical" evidence="16">
    <location>
        <begin position="81"/>
        <end position="102"/>
    </location>
</feature>
<dbReference type="GO" id="GO:0032153">
    <property type="term" value="C:cell division site"/>
    <property type="evidence" value="ECO:0007669"/>
    <property type="project" value="UniProtKB-UniRule"/>
</dbReference>
<evidence type="ECO:0000256" key="7">
    <source>
        <dbReference type="ARBA" id="ARBA00022692"/>
    </source>
</evidence>
<dbReference type="Pfam" id="PF01098">
    <property type="entry name" value="FTSW_RODA_SPOVE"/>
    <property type="match status" value="1"/>
</dbReference>
<dbReference type="InterPro" id="IPR001182">
    <property type="entry name" value="FtsW/RodA"/>
</dbReference>
<sequence>MNGPTLIGRLGAWFGRRPVAPANRATRAVAQPSLLARLAAGLAGGIGGLLGLLRGDAGGAERQRGWDASGQPTRWVGFDVAFVWIVVGLLALGTVMVYSASIQLPDNPKFAAYSPTHFLSRHLLSIGLALVAAAAVSALPMRVWERWAPWLFIVALVLLVIVLLPFVGKVVNNSRRWIPLGFLNFQPSELAKLAMAMYAANYMVRKMDVKESFTRAVLPMAIALGFVGVLLLAEPDMGAFIVIALIAIGILFLGGVNGRMFLIISAVLVGSFVLMITFNDVRRERILAYLNPWDEKYAQGKGYQLTHALIAFGRGEWTGQGLGSSVEKLHYLPEAHTDFLLAVIGEELGLIGVAAVILAFFWLVRRIFVIGRQAIALDRLFAGLTAQGIGVWIGGQAFINMGVNLGVLPTKGLTLPLMSYGGSAIVMCVVALAVVLRVDMENRQLMRGGSGAGLGGGRP</sequence>
<evidence type="ECO:0000313" key="18">
    <source>
        <dbReference type="Proteomes" id="UP000293433"/>
    </source>
</evidence>
<dbReference type="GO" id="GO:0008360">
    <property type="term" value="P:regulation of cell shape"/>
    <property type="evidence" value="ECO:0007669"/>
    <property type="project" value="UniProtKB-KW"/>
</dbReference>
<feature type="transmembrane region" description="Helical" evidence="16">
    <location>
        <begin position="147"/>
        <end position="167"/>
    </location>
</feature>
<dbReference type="PANTHER" id="PTHR30474:SF2">
    <property type="entry name" value="PEPTIDOGLYCAN GLYCOSYLTRANSFERASE FTSW-RELATED"/>
    <property type="match status" value="1"/>
</dbReference>
<keyword evidence="7 16" id="KW-0812">Transmembrane</keyword>
<evidence type="ECO:0000313" key="17">
    <source>
        <dbReference type="EMBL" id="RZS63301.1"/>
    </source>
</evidence>